<comment type="caution">
    <text evidence="2">The sequence shown here is derived from an EMBL/GenBank/DDBJ whole genome shotgun (WGS) entry which is preliminary data.</text>
</comment>
<evidence type="ECO:0000313" key="2">
    <source>
        <dbReference type="EMBL" id="KAK3694882.1"/>
    </source>
</evidence>
<evidence type="ECO:0000256" key="1">
    <source>
        <dbReference type="SAM" id="MobiDB-lite"/>
    </source>
</evidence>
<evidence type="ECO:0000313" key="3">
    <source>
        <dbReference type="Proteomes" id="UP001270362"/>
    </source>
</evidence>
<evidence type="ECO:0008006" key="4">
    <source>
        <dbReference type="Google" id="ProtNLM"/>
    </source>
</evidence>
<reference evidence="2" key="1">
    <citation type="journal article" date="2023" name="Mol. Phylogenet. Evol.">
        <title>Genome-scale phylogeny and comparative genomics of the fungal order Sordariales.</title>
        <authorList>
            <person name="Hensen N."/>
            <person name="Bonometti L."/>
            <person name="Westerberg I."/>
            <person name="Brannstrom I.O."/>
            <person name="Guillou S."/>
            <person name="Cros-Aarteil S."/>
            <person name="Calhoun S."/>
            <person name="Haridas S."/>
            <person name="Kuo A."/>
            <person name="Mondo S."/>
            <person name="Pangilinan J."/>
            <person name="Riley R."/>
            <person name="LaButti K."/>
            <person name="Andreopoulos B."/>
            <person name="Lipzen A."/>
            <person name="Chen C."/>
            <person name="Yan M."/>
            <person name="Daum C."/>
            <person name="Ng V."/>
            <person name="Clum A."/>
            <person name="Steindorff A."/>
            <person name="Ohm R.A."/>
            <person name="Martin F."/>
            <person name="Silar P."/>
            <person name="Natvig D.O."/>
            <person name="Lalanne C."/>
            <person name="Gautier V."/>
            <person name="Ament-Velasquez S.L."/>
            <person name="Kruys A."/>
            <person name="Hutchinson M.I."/>
            <person name="Powell A.J."/>
            <person name="Barry K."/>
            <person name="Miller A.N."/>
            <person name="Grigoriev I.V."/>
            <person name="Debuchy R."/>
            <person name="Gladieux P."/>
            <person name="Hiltunen Thoren M."/>
            <person name="Johannesson H."/>
        </authorList>
    </citation>
    <scope>NUCLEOTIDE SEQUENCE</scope>
    <source>
        <strain evidence="2">CBS 314.62</strain>
    </source>
</reference>
<gene>
    <name evidence="2" type="ORF">B0T22DRAFT_497113</name>
</gene>
<feature type="compositionally biased region" description="Polar residues" evidence="1">
    <location>
        <begin position="232"/>
        <end position="243"/>
    </location>
</feature>
<dbReference type="InterPro" id="IPR010856">
    <property type="entry name" value="Gig2-like"/>
</dbReference>
<proteinExistence type="predicted"/>
<dbReference type="SUPFAM" id="SSF51197">
    <property type="entry name" value="Clavaminate synthase-like"/>
    <property type="match status" value="1"/>
</dbReference>
<name>A0AAE0XKX8_9PEZI</name>
<sequence>MGSSAPVPSASAISASEFAQYLGRYPSCIEAISASKGGAKPGQKTLAELDQYRYGEALRLFGTADSNGDEAIQMEMGLDHVKTLVEWKLRHGKFRPTLMKLVSSNEPDSLRETIREAIEVYRASADVPGAVGTLTRLRGIGPATASLLLAVHDQENVIFFADEAFYWLCCGGSKGPIKYNLKEYTALNEHVRALARRLGVEAVDVERVAFVLMRQGPDQDQDSKPAAPITGAEQQTDVSLSATDTKKQLPKRKAALVPDSEIAPGPRRSKPHIPPAKKHEMQSFSCPDPIALPRRFAVLKERLVSGSEAALEFSWHRLLQKLQEEVGTISSAGSDIVPTIDFADITNPDYVDGFLDNLRKRGVAIIRDVVPRDTALALRKEAIEYLHQNPPAKATPATDPQLFEIYWSPAQIKARAHPNVVAAQKFAMSVWKSKDPAAKVTANFPVTYADRVRIRTAATRTVPSAHVDGGSVERWEPDGYGGRAGPYKDIFQGNWEKYDPWESSGRIPINSDLYSGSASCSIFRMFQGWLALDTVLPAEGSLQILPMPKLATAYFLLRPFFSPPSSGAGSKTWTLTTPQTSILHGALPSYAQSINPNLHPHLQLARSMVPIPALEPGDYVIWHPDLAHSIDGPHVGRESVAMYIPACPLTQCSALYLCRQRKAFLRGYPGPDFGGCGGEKGFVGRAGVQEVNDAGGDEALRSMGLMPWDEEDADDDAEREVLATANSILFPDLYDDLY</sequence>
<dbReference type="PANTHER" id="PTHR30613:SF1">
    <property type="entry name" value="DUF1479 DOMAIN PROTEIN (AFU_ORTHOLOGUE AFUA_5G09280)"/>
    <property type="match status" value="1"/>
</dbReference>
<dbReference type="PANTHER" id="PTHR30613">
    <property type="entry name" value="UNCHARACTERIZED PROTEIN YBIU-RELATED"/>
    <property type="match status" value="1"/>
</dbReference>
<accession>A0AAE0XKX8</accession>
<keyword evidence="3" id="KW-1185">Reference proteome</keyword>
<dbReference type="Pfam" id="PF07350">
    <property type="entry name" value="Gig2-like"/>
    <property type="match status" value="1"/>
</dbReference>
<reference evidence="2" key="2">
    <citation type="submission" date="2023-06" db="EMBL/GenBank/DDBJ databases">
        <authorList>
            <consortium name="Lawrence Berkeley National Laboratory"/>
            <person name="Haridas S."/>
            <person name="Hensen N."/>
            <person name="Bonometti L."/>
            <person name="Westerberg I."/>
            <person name="Brannstrom I.O."/>
            <person name="Guillou S."/>
            <person name="Cros-Aarteil S."/>
            <person name="Calhoun S."/>
            <person name="Kuo A."/>
            <person name="Mondo S."/>
            <person name="Pangilinan J."/>
            <person name="Riley R."/>
            <person name="Labutti K."/>
            <person name="Andreopoulos B."/>
            <person name="Lipzen A."/>
            <person name="Chen C."/>
            <person name="Yanf M."/>
            <person name="Daum C."/>
            <person name="Ng V."/>
            <person name="Clum A."/>
            <person name="Steindorff A."/>
            <person name="Ohm R."/>
            <person name="Martin F."/>
            <person name="Silar P."/>
            <person name="Natvig D."/>
            <person name="Lalanne C."/>
            <person name="Gautier V."/>
            <person name="Ament-Velasquez S.L."/>
            <person name="Kruys A."/>
            <person name="Hutchinson M.I."/>
            <person name="Powell A.J."/>
            <person name="Barry K."/>
            <person name="Miller A.N."/>
            <person name="Grigoriev I.V."/>
            <person name="Debuchy R."/>
            <person name="Gladieux P."/>
            <person name="Thoren M.H."/>
            <person name="Johannesson H."/>
        </authorList>
    </citation>
    <scope>NUCLEOTIDE SEQUENCE</scope>
    <source>
        <strain evidence="2">CBS 314.62</strain>
    </source>
</reference>
<dbReference type="EMBL" id="JAULSO010000001">
    <property type="protein sequence ID" value="KAK3694882.1"/>
    <property type="molecule type" value="Genomic_DNA"/>
</dbReference>
<feature type="region of interest" description="Disordered" evidence="1">
    <location>
        <begin position="216"/>
        <end position="284"/>
    </location>
</feature>
<dbReference type="Proteomes" id="UP001270362">
    <property type="component" value="Unassembled WGS sequence"/>
</dbReference>
<organism evidence="2 3">
    <name type="scientific">Podospora appendiculata</name>
    <dbReference type="NCBI Taxonomy" id="314037"/>
    <lineage>
        <taxon>Eukaryota</taxon>
        <taxon>Fungi</taxon>
        <taxon>Dikarya</taxon>
        <taxon>Ascomycota</taxon>
        <taxon>Pezizomycotina</taxon>
        <taxon>Sordariomycetes</taxon>
        <taxon>Sordariomycetidae</taxon>
        <taxon>Sordariales</taxon>
        <taxon>Podosporaceae</taxon>
        <taxon>Podospora</taxon>
    </lineage>
</organism>
<dbReference type="Gene3D" id="2.60.120.330">
    <property type="entry name" value="B-lactam Antibiotic, Isopenicillin N Synthase, Chain"/>
    <property type="match status" value="1"/>
</dbReference>
<protein>
    <recommendedName>
        <fullName evidence="4">DUF1479 domain protein</fullName>
    </recommendedName>
</protein>
<dbReference type="AlphaFoldDB" id="A0AAE0XKX8"/>
<dbReference type="InterPro" id="IPR027443">
    <property type="entry name" value="IPNS-like_sf"/>
</dbReference>